<dbReference type="OrthoDB" id="1645589at2"/>
<feature type="binding site" evidence="14">
    <location>
        <position position="176"/>
    </location>
    <ligand>
        <name>substrate</name>
    </ligand>
</feature>
<evidence type="ECO:0000313" key="15">
    <source>
        <dbReference type="EMBL" id="TNL97553.1"/>
    </source>
</evidence>
<keyword evidence="9 10" id="KW-0413">Isomerase</keyword>
<dbReference type="AlphaFoldDB" id="A0A5C4U4X7"/>
<keyword evidence="16" id="KW-1185">Reference proteome</keyword>
<keyword evidence="13" id="KW-0170">Cobalt</keyword>
<dbReference type="InterPro" id="IPR013785">
    <property type="entry name" value="Aldolase_TIM"/>
</dbReference>
<comment type="pathway">
    <text evidence="10">Carbohydrate degradation.</text>
</comment>
<evidence type="ECO:0000256" key="4">
    <source>
        <dbReference type="ARBA" id="ARBA00001947"/>
    </source>
</evidence>
<dbReference type="InterPro" id="IPR011060">
    <property type="entry name" value="RibuloseP-bd_barrel"/>
</dbReference>
<dbReference type="InterPro" id="IPR026019">
    <property type="entry name" value="Ribul_P_3_epim"/>
</dbReference>
<dbReference type="Gene3D" id="3.20.20.70">
    <property type="entry name" value="Aldolase class I"/>
    <property type="match status" value="1"/>
</dbReference>
<comment type="catalytic activity">
    <reaction evidence="1 10 11">
        <text>D-ribulose 5-phosphate = D-xylulose 5-phosphate</text>
        <dbReference type="Rhea" id="RHEA:13677"/>
        <dbReference type="ChEBI" id="CHEBI:57737"/>
        <dbReference type="ChEBI" id="CHEBI:58121"/>
        <dbReference type="EC" id="5.1.3.1"/>
    </reaction>
</comment>
<comment type="similarity">
    <text evidence="6 10 11">Belongs to the ribulose-phosphate 3-epimerase family.</text>
</comment>
<evidence type="ECO:0000256" key="2">
    <source>
        <dbReference type="ARBA" id="ARBA00001936"/>
    </source>
</evidence>
<sequence>MADVRIAPSILSADFARLGEEIAAISDADWIHVDIMDGHFVPNLSFGPDVTKTVDRLTEKELDVHLMIENPEKWVETYARAGADTIIIHVEATNDPAGLLRQIKELGVKAGFCIKPATNLEDHLELLEIADELLVMSVEPGFGGQSFMEDQLAKVRTARTYIDERNLATVIEIDGGINEETIGLAVEAGVDAVVAGSSVYGHDNANERIQALRSAARQA</sequence>
<dbReference type="SUPFAM" id="SSF51366">
    <property type="entry name" value="Ribulose-phoshate binding barrel"/>
    <property type="match status" value="1"/>
</dbReference>
<feature type="active site" description="Proton donor" evidence="10 12">
    <location>
        <position position="174"/>
    </location>
</feature>
<dbReference type="RefSeq" id="WP_139465516.1">
    <property type="nucleotide sequence ID" value="NZ_VDHJ01000007.1"/>
</dbReference>
<reference evidence="15 16" key="1">
    <citation type="submission" date="2019-06" db="EMBL/GenBank/DDBJ databases">
        <authorList>
            <person name="Li J."/>
        </authorList>
    </citation>
    <scope>NUCLEOTIDE SEQUENCE [LARGE SCALE GENOMIC DNA]</scope>
    <source>
        <strain evidence="15 16">LMG 28165</strain>
    </source>
</reference>
<evidence type="ECO:0000256" key="1">
    <source>
        <dbReference type="ARBA" id="ARBA00001782"/>
    </source>
</evidence>
<evidence type="ECO:0000256" key="12">
    <source>
        <dbReference type="PIRSR" id="PIRSR001461-1"/>
    </source>
</evidence>
<dbReference type="FunFam" id="3.20.20.70:FF:000004">
    <property type="entry name" value="Ribulose-phosphate 3-epimerase"/>
    <property type="match status" value="1"/>
</dbReference>
<comment type="cofactor">
    <cofactor evidence="3">
        <name>Co(2+)</name>
        <dbReference type="ChEBI" id="CHEBI:48828"/>
    </cofactor>
</comment>
<evidence type="ECO:0000256" key="14">
    <source>
        <dbReference type="PIRSR" id="PIRSR001461-3"/>
    </source>
</evidence>
<feature type="binding site" evidence="10 14">
    <location>
        <position position="9"/>
    </location>
    <ligand>
        <name>substrate</name>
    </ligand>
</feature>
<feature type="binding site" evidence="10 14">
    <location>
        <begin position="141"/>
        <end position="144"/>
    </location>
    <ligand>
        <name>substrate</name>
    </ligand>
</feature>
<evidence type="ECO:0000256" key="7">
    <source>
        <dbReference type="ARBA" id="ARBA00013188"/>
    </source>
</evidence>
<comment type="cofactor">
    <cofactor evidence="5">
        <name>Fe(2+)</name>
        <dbReference type="ChEBI" id="CHEBI:29033"/>
    </cofactor>
</comment>
<feature type="binding site" evidence="10 13">
    <location>
        <position position="32"/>
    </location>
    <ligand>
        <name>a divalent metal cation</name>
        <dbReference type="ChEBI" id="CHEBI:60240"/>
    </ligand>
</feature>
<dbReference type="NCBIfam" id="TIGR01163">
    <property type="entry name" value="rpe"/>
    <property type="match status" value="1"/>
</dbReference>
<proteinExistence type="inferred from homology"/>
<dbReference type="GO" id="GO:0005737">
    <property type="term" value="C:cytoplasm"/>
    <property type="evidence" value="ECO:0007669"/>
    <property type="project" value="UniProtKB-ARBA"/>
</dbReference>
<comment type="caution">
    <text evidence="15">The sequence shown here is derived from an EMBL/GenBank/DDBJ whole genome shotgun (WGS) entry which is preliminary data.</text>
</comment>
<dbReference type="Pfam" id="PF00834">
    <property type="entry name" value="Ribul_P_3_epim"/>
    <property type="match status" value="1"/>
</dbReference>
<evidence type="ECO:0000256" key="9">
    <source>
        <dbReference type="ARBA" id="ARBA00023235"/>
    </source>
</evidence>
<feature type="active site" description="Proton acceptor" evidence="10 12">
    <location>
        <position position="34"/>
    </location>
</feature>
<keyword evidence="8 10" id="KW-0479">Metal-binding</keyword>
<dbReference type="CDD" id="cd00429">
    <property type="entry name" value="RPE"/>
    <property type="match status" value="1"/>
</dbReference>
<feature type="binding site" evidence="10 14">
    <location>
        <begin position="196"/>
        <end position="197"/>
    </location>
    <ligand>
        <name>substrate</name>
    </ligand>
</feature>
<dbReference type="GO" id="GO:0046872">
    <property type="term" value="F:metal ion binding"/>
    <property type="evidence" value="ECO:0007669"/>
    <property type="project" value="UniProtKB-UniRule"/>
</dbReference>
<comment type="function">
    <text evidence="10">Catalyzes the reversible epimerization of D-ribulose 5-phosphate to D-xylulose 5-phosphate.</text>
</comment>
<protein>
    <recommendedName>
        <fullName evidence="7 10">Ribulose-phosphate 3-epimerase</fullName>
        <ecNumber evidence="7 10">5.1.3.1</ecNumber>
    </recommendedName>
</protein>
<feature type="binding site" evidence="10 13">
    <location>
        <position position="65"/>
    </location>
    <ligand>
        <name>a divalent metal cation</name>
        <dbReference type="ChEBI" id="CHEBI:60240"/>
    </ligand>
</feature>
<dbReference type="PROSITE" id="PS01085">
    <property type="entry name" value="RIBUL_P_3_EPIMER_1"/>
    <property type="match status" value="1"/>
</dbReference>
<evidence type="ECO:0000256" key="3">
    <source>
        <dbReference type="ARBA" id="ARBA00001941"/>
    </source>
</evidence>
<evidence type="ECO:0000256" key="6">
    <source>
        <dbReference type="ARBA" id="ARBA00009541"/>
    </source>
</evidence>
<feature type="binding site" evidence="10">
    <location>
        <begin position="174"/>
        <end position="176"/>
    </location>
    <ligand>
        <name>substrate</name>
    </ligand>
</feature>
<feature type="binding site" evidence="10 13">
    <location>
        <position position="34"/>
    </location>
    <ligand>
        <name>a divalent metal cation</name>
        <dbReference type="ChEBI" id="CHEBI:60240"/>
    </ligand>
</feature>
<evidence type="ECO:0000313" key="16">
    <source>
        <dbReference type="Proteomes" id="UP000312032"/>
    </source>
</evidence>
<feature type="binding site" evidence="10 14">
    <location>
        <position position="65"/>
    </location>
    <ligand>
        <name>substrate</name>
    </ligand>
</feature>
<dbReference type="HAMAP" id="MF_02227">
    <property type="entry name" value="RPE"/>
    <property type="match status" value="1"/>
</dbReference>
<name>A0A5C4U4X7_9CORY</name>
<dbReference type="PANTHER" id="PTHR11749">
    <property type="entry name" value="RIBULOSE-5-PHOSPHATE-3-EPIMERASE"/>
    <property type="match status" value="1"/>
</dbReference>
<evidence type="ECO:0000256" key="10">
    <source>
        <dbReference type="HAMAP-Rule" id="MF_02227"/>
    </source>
</evidence>
<dbReference type="PROSITE" id="PS01086">
    <property type="entry name" value="RIBUL_P_3_EPIMER_2"/>
    <property type="match status" value="1"/>
</dbReference>
<evidence type="ECO:0000256" key="8">
    <source>
        <dbReference type="ARBA" id="ARBA00022723"/>
    </source>
</evidence>
<dbReference type="InterPro" id="IPR000056">
    <property type="entry name" value="Ribul_P_3_epim-like"/>
</dbReference>
<dbReference type="Proteomes" id="UP000312032">
    <property type="component" value="Unassembled WGS sequence"/>
</dbReference>
<evidence type="ECO:0000256" key="11">
    <source>
        <dbReference type="PIRNR" id="PIRNR001461"/>
    </source>
</evidence>
<dbReference type="NCBIfam" id="NF004076">
    <property type="entry name" value="PRK05581.1-4"/>
    <property type="match status" value="1"/>
</dbReference>
<evidence type="ECO:0000256" key="5">
    <source>
        <dbReference type="ARBA" id="ARBA00001954"/>
    </source>
</evidence>
<dbReference type="GO" id="GO:0019323">
    <property type="term" value="P:pentose catabolic process"/>
    <property type="evidence" value="ECO:0007669"/>
    <property type="project" value="UniProtKB-UniRule"/>
</dbReference>
<accession>A0A5C4U4X7</accession>
<dbReference type="GO" id="GO:0006098">
    <property type="term" value="P:pentose-phosphate shunt"/>
    <property type="evidence" value="ECO:0007669"/>
    <property type="project" value="UniProtKB-UniRule"/>
</dbReference>
<dbReference type="GO" id="GO:0004750">
    <property type="term" value="F:D-ribulose-phosphate 3-epimerase activity"/>
    <property type="evidence" value="ECO:0007669"/>
    <property type="project" value="UniProtKB-UniRule"/>
</dbReference>
<evidence type="ECO:0000256" key="13">
    <source>
        <dbReference type="PIRSR" id="PIRSR001461-2"/>
    </source>
</evidence>
<organism evidence="15 16">
    <name type="scientific">Corynebacterium tapiri</name>
    <dbReference type="NCBI Taxonomy" id="1448266"/>
    <lineage>
        <taxon>Bacteria</taxon>
        <taxon>Bacillati</taxon>
        <taxon>Actinomycetota</taxon>
        <taxon>Actinomycetes</taxon>
        <taxon>Mycobacteriales</taxon>
        <taxon>Corynebacteriaceae</taxon>
        <taxon>Corynebacterium</taxon>
    </lineage>
</organism>
<comment type="cofactor">
    <cofactor evidence="4">
        <name>Zn(2+)</name>
        <dbReference type="ChEBI" id="CHEBI:29105"/>
    </cofactor>
</comment>
<dbReference type="EMBL" id="VDHJ01000007">
    <property type="protein sequence ID" value="TNL97553.1"/>
    <property type="molecule type" value="Genomic_DNA"/>
</dbReference>
<feature type="binding site" evidence="10 13">
    <location>
        <position position="174"/>
    </location>
    <ligand>
        <name>a divalent metal cation</name>
        <dbReference type="ChEBI" id="CHEBI:60240"/>
    </ligand>
</feature>
<dbReference type="EC" id="5.1.3.1" evidence="7 10"/>
<dbReference type="PIRSF" id="PIRSF001461">
    <property type="entry name" value="RPE"/>
    <property type="match status" value="1"/>
</dbReference>
<keyword evidence="13" id="KW-0464">Manganese</keyword>
<keyword evidence="10 11" id="KW-0119">Carbohydrate metabolism</keyword>
<keyword evidence="13" id="KW-0862">Zinc</keyword>
<gene>
    <name evidence="10 15" type="primary">rpe</name>
    <name evidence="15" type="ORF">FHE74_05525</name>
</gene>
<comment type="cofactor">
    <cofactor evidence="10 13">
        <name>a divalent metal cation</name>
        <dbReference type="ChEBI" id="CHEBI:60240"/>
    </cofactor>
    <text evidence="10 13">Binds 1 divalent metal cation per subunit.</text>
</comment>
<comment type="cofactor">
    <cofactor evidence="2">
        <name>Mn(2+)</name>
        <dbReference type="ChEBI" id="CHEBI:29035"/>
    </cofactor>
</comment>